<dbReference type="Proteomes" id="UP000322530">
    <property type="component" value="Unassembled WGS sequence"/>
</dbReference>
<comment type="caution">
    <text evidence="1">The sequence shown here is derived from an EMBL/GenBank/DDBJ whole genome shotgun (WGS) entry which is preliminary data.</text>
</comment>
<evidence type="ECO:0000313" key="1">
    <source>
        <dbReference type="EMBL" id="GCF11176.1"/>
    </source>
</evidence>
<accession>A0A5A5TJ74</accession>
<protein>
    <submittedName>
        <fullName evidence="1">Uncharacterized protein</fullName>
    </submittedName>
</protein>
<organism evidence="1 2">
    <name type="scientific">Dictyobacter arantiisoli</name>
    <dbReference type="NCBI Taxonomy" id="2014874"/>
    <lineage>
        <taxon>Bacteria</taxon>
        <taxon>Bacillati</taxon>
        <taxon>Chloroflexota</taxon>
        <taxon>Ktedonobacteria</taxon>
        <taxon>Ktedonobacterales</taxon>
        <taxon>Dictyobacteraceae</taxon>
        <taxon>Dictyobacter</taxon>
    </lineage>
</organism>
<keyword evidence="2" id="KW-1185">Reference proteome</keyword>
<dbReference type="EMBL" id="BIXY01000097">
    <property type="protein sequence ID" value="GCF11176.1"/>
    <property type="molecule type" value="Genomic_DNA"/>
</dbReference>
<sequence length="64" mass="7211">MHLTKYVKVRFIDVTIIKIGGKQREKYRLTLLSSSNDLPSQQKIRKYLSAIDSAATNNSSAGQK</sequence>
<reference evidence="1 2" key="1">
    <citation type="submission" date="2019-01" db="EMBL/GenBank/DDBJ databases">
        <title>Draft genome sequence of Dictyobacter sp. Uno17.</title>
        <authorList>
            <person name="Wang C.M."/>
            <person name="Zheng Y."/>
            <person name="Sakai Y."/>
            <person name="Abe K."/>
            <person name="Yokota A."/>
            <person name="Yabe S."/>
        </authorList>
    </citation>
    <scope>NUCLEOTIDE SEQUENCE [LARGE SCALE GENOMIC DNA]</scope>
    <source>
        <strain evidence="1 2">Uno17</strain>
    </source>
</reference>
<name>A0A5A5TJ74_9CHLR</name>
<gene>
    <name evidence="1" type="ORF">KDI_47400</name>
</gene>
<dbReference type="AlphaFoldDB" id="A0A5A5TJ74"/>
<proteinExistence type="predicted"/>
<evidence type="ECO:0000313" key="2">
    <source>
        <dbReference type="Proteomes" id="UP000322530"/>
    </source>
</evidence>